<dbReference type="EMBL" id="GL996501">
    <property type="protein sequence ID" value="EGW33362.1"/>
    <property type="molecule type" value="Genomic_DNA"/>
</dbReference>
<dbReference type="SUPFAM" id="SSF54637">
    <property type="entry name" value="Thioesterase/thiol ester dehydrase-isomerase"/>
    <property type="match status" value="1"/>
</dbReference>
<reference evidence="3 4" key="1">
    <citation type="journal article" date="2011" name="Proc. Natl. Acad. Sci. U.S.A.">
        <title>Comparative genomics of xylose-fermenting fungi for enhanced biofuel production.</title>
        <authorList>
            <person name="Wohlbach D.J."/>
            <person name="Kuo A."/>
            <person name="Sato T.K."/>
            <person name="Potts K.M."/>
            <person name="Salamov A.A."/>
            <person name="LaButti K.M."/>
            <person name="Sun H."/>
            <person name="Clum A."/>
            <person name="Pangilinan J.L."/>
            <person name="Lindquist E.A."/>
            <person name="Lucas S."/>
            <person name="Lapidus A."/>
            <person name="Jin M."/>
            <person name="Gunawan C."/>
            <person name="Balan V."/>
            <person name="Dale B.E."/>
            <person name="Jeffries T.W."/>
            <person name="Zinkel R."/>
            <person name="Barry K.W."/>
            <person name="Grigoriev I.V."/>
            <person name="Gasch A.P."/>
        </authorList>
    </citation>
    <scope>NUCLEOTIDE SEQUENCE [LARGE SCALE GENOMIC DNA]</scope>
    <source>
        <strain evidence="4">NRRL Y-27907 / 11-Y1</strain>
    </source>
</reference>
<dbReference type="OrthoDB" id="68328at2759"/>
<organism evidence="4">
    <name type="scientific">Spathaspora passalidarum (strain NRRL Y-27907 / 11-Y1)</name>
    <dbReference type="NCBI Taxonomy" id="619300"/>
    <lineage>
        <taxon>Eukaryota</taxon>
        <taxon>Fungi</taxon>
        <taxon>Dikarya</taxon>
        <taxon>Ascomycota</taxon>
        <taxon>Saccharomycotina</taxon>
        <taxon>Pichiomycetes</taxon>
        <taxon>Debaryomycetaceae</taxon>
        <taxon>Spathaspora</taxon>
    </lineage>
</organism>
<dbReference type="GO" id="GO:0006637">
    <property type="term" value="P:acyl-CoA metabolic process"/>
    <property type="evidence" value="ECO:0007669"/>
    <property type="project" value="InterPro"/>
</dbReference>
<dbReference type="InParanoid" id="G3AM09"/>
<dbReference type="CDD" id="cd03444">
    <property type="entry name" value="Thioesterase_II_repeat1"/>
    <property type="match status" value="1"/>
</dbReference>
<proteinExistence type="predicted"/>
<dbReference type="GO" id="GO:0005782">
    <property type="term" value="C:peroxisomal matrix"/>
    <property type="evidence" value="ECO:0007669"/>
    <property type="project" value="UniProtKB-SubCell"/>
</dbReference>
<dbReference type="Pfam" id="PF20789">
    <property type="entry name" value="4HBT_3C"/>
    <property type="match status" value="1"/>
</dbReference>
<evidence type="ECO:0000313" key="3">
    <source>
        <dbReference type="EMBL" id="EGW33362.1"/>
    </source>
</evidence>
<dbReference type="HOGENOM" id="CLU_032690_2_1_1"/>
<sequence length="243" mass="28350">MVYIANISLTKRNSHKEAKQKYDDYYAKIEQKAKESDADEDEEDDDDVDEEPAPPKPFVFQTPYHDWLKKYHVEELPVSNHEANLLIYHKILPEFTSLNLTPEEEQVSVTDRRLSFLIKWGIDNEQGFNQPLINVDAQFQFVGLANLSDSMYLDTLLRVLRIKDLDLTKHHEYFSVSLDHSIYFHDDDFDVTTWMGFSYKVVRFAHNRVVIEGEMYNDRGIHIATIVQEGLVMFNGAEKGAKL</sequence>
<dbReference type="KEGG" id="spaa:SPAPADRAFT_60700"/>
<dbReference type="Proteomes" id="UP000000709">
    <property type="component" value="Unassembled WGS sequence"/>
</dbReference>
<dbReference type="Gene3D" id="3.10.129.10">
    <property type="entry name" value="Hotdog Thioesterase"/>
    <property type="match status" value="1"/>
</dbReference>
<dbReference type="RefSeq" id="XP_007374877.1">
    <property type="nucleotide sequence ID" value="XM_007374815.1"/>
</dbReference>
<dbReference type="InterPro" id="IPR049450">
    <property type="entry name" value="ACOT8-like_C"/>
</dbReference>
<evidence type="ECO:0000313" key="4">
    <source>
        <dbReference type="Proteomes" id="UP000000709"/>
    </source>
</evidence>
<protein>
    <recommendedName>
        <fullName evidence="2">Acyl-CoA thioesterase-like C-terminal domain-containing protein</fullName>
    </recommendedName>
</protein>
<evidence type="ECO:0000259" key="2">
    <source>
        <dbReference type="Pfam" id="PF20789"/>
    </source>
</evidence>
<dbReference type="PANTHER" id="PTHR11066:SF34">
    <property type="entry name" value="ACYL-COENZYME A THIOESTERASE 8"/>
    <property type="match status" value="1"/>
</dbReference>
<dbReference type="GO" id="GO:0047617">
    <property type="term" value="F:fatty acyl-CoA hydrolase activity"/>
    <property type="evidence" value="ECO:0007669"/>
    <property type="project" value="InterPro"/>
</dbReference>
<feature type="region of interest" description="Disordered" evidence="1">
    <location>
        <begin position="30"/>
        <end position="57"/>
    </location>
</feature>
<gene>
    <name evidence="3" type="ORF">SPAPADRAFT_60700</name>
</gene>
<dbReference type="GeneID" id="18873532"/>
<evidence type="ECO:0000256" key="1">
    <source>
        <dbReference type="SAM" id="MobiDB-lite"/>
    </source>
</evidence>
<dbReference type="InterPro" id="IPR029069">
    <property type="entry name" value="HotDog_dom_sf"/>
</dbReference>
<dbReference type="OMA" id="WGIDNEQ"/>
<dbReference type="PANTHER" id="PTHR11066">
    <property type="entry name" value="ACYL-COA THIOESTERASE"/>
    <property type="match status" value="1"/>
</dbReference>
<accession>G3AM09</accession>
<keyword evidence="4" id="KW-1185">Reference proteome</keyword>
<dbReference type="eggNOG" id="KOG3016">
    <property type="taxonomic scope" value="Eukaryota"/>
</dbReference>
<dbReference type="InterPro" id="IPR003703">
    <property type="entry name" value="Acyl_CoA_thio"/>
</dbReference>
<feature type="domain" description="Acyl-CoA thioesterase-like C-terminal" evidence="2">
    <location>
        <begin position="137"/>
        <end position="232"/>
    </location>
</feature>
<dbReference type="GO" id="GO:0009062">
    <property type="term" value="P:fatty acid catabolic process"/>
    <property type="evidence" value="ECO:0007669"/>
    <property type="project" value="TreeGrafter"/>
</dbReference>
<feature type="compositionally biased region" description="Acidic residues" evidence="1">
    <location>
        <begin position="37"/>
        <end position="52"/>
    </location>
</feature>
<name>G3AM09_SPAPN</name>
<dbReference type="AlphaFoldDB" id="G3AM09"/>